<feature type="region of interest" description="Disordered" evidence="1">
    <location>
        <begin position="72"/>
        <end position="113"/>
    </location>
</feature>
<dbReference type="AlphaFoldDB" id="M7T1F2"/>
<dbReference type="Proteomes" id="UP000012174">
    <property type="component" value="Unassembled WGS sequence"/>
</dbReference>
<proteinExistence type="predicted"/>
<feature type="region of interest" description="Disordered" evidence="1">
    <location>
        <begin position="1"/>
        <end position="34"/>
    </location>
</feature>
<dbReference type="HOGENOM" id="CLU_371725_0_0_1"/>
<feature type="compositionally biased region" description="Acidic residues" evidence="1">
    <location>
        <begin position="13"/>
        <end position="23"/>
    </location>
</feature>
<reference evidence="3" key="1">
    <citation type="journal article" date="2013" name="Genome Announc.">
        <title>Draft genome sequence of the grapevine dieback fungus Eutypa lata UCR-EL1.</title>
        <authorList>
            <person name="Blanco-Ulate B."/>
            <person name="Rolshausen P.E."/>
            <person name="Cantu D."/>
        </authorList>
    </citation>
    <scope>NUCLEOTIDE SEQUENCE [LARGE SCALE GENOMIC DNA]</scope>
    <source>
        <strain evidence="3">UCR-EL1</strain>
    </source>
</reference>
<name>M7T1F2_EUTLA</name>
<organism evidence="2 3">
    <name type="scientific">Eutypa lata (strain UCR-EL1)</name>
    <name type="common">Grapevine dieback disease fungus</name>
    <name type="synonym">Eutypa armeniacae</name>
    <dbReference type="NCBI Taxonomy" id="1287681"/>
    <lineage>
        <taxon>Eukaryota</taxon>
        <taxon>Fungi</taxon>
        <taxon>Dikarya</taxon>
        <taxon>Ascomycota</taxon>
        <taxon>Pezizomycotina</taxon>
        <taxon>Sordariomycetes</taxon>
        <taxon>Xylariomycetidae</taxon>
        <taxon>Xylariales</taxon>
        <taxon>Diatrypaceae</taxon>
        <taxon>Eutypa</taxon>
    </lineage>
</organism>
<sequence length="748" mass="82587">MWPNSSNNWLGDDSGDERLEEENPEHIAAQGVDEEDIVFDYDIENDAHENDIPARQEYPHGRNEFEYGAAQLVDEDDIDLDEDDDIDLDDEIDDDAHENDIPARQEHHHGRNEHEYDAEYDMYYGDGDGPAAWHEARRARRARETRRGYIQGNSMTGFTEVAPSNDTPGLSGYWSIFGNGERSGVANTASSQQQDLDQVLDPRLRGGPGGTYSTNNAPDPDPLHGRSIFGNGEHSGVANTVSYQQQDLDQVFDPRLRGGPGGTYSISDAPDLQHRWSIFGNGERSGVDNAGLSQPQDLDQVLDPRLRNDPNGIYPISAVPDLRSGSSIFGNGYPAAQNGPRDAAGMALYPRREPAMALYPRRQPTNPGPVRHPDSILDDTYMRDQHRVPRPVPDQSQFQTAEQARRARRLAGPHRSLAARARTRTRYPADVSSHPFNYPAFRNAPSAVYYNVSGSNEPKKPSEEDDDDDTSEEGDGDFVDTDSDSSTDGANSTVAPAPPFELRDYMIAREYPESPSPPSYTPAGTPSYTPVGTPPLDPLATLPAPAWLNMSAEEAAAWSYPEVDNDENGHDGSAAEAWLHLSATADSDSLARAEERVQAHEAAEMAQAMAIAAAAAAAPELLHPHQQNAMWELERVLGLTEGEIKEGVALGVDRFEVENPLQAHPEAHVLGEALDIVRGPRLRAELRNTFRVEYRIIFGHYPAEGVTSRQAWQRLTAGWPDEVRYPNLHRLISRILNGGCDSSWYGSY</sequence>
<dbReference type="EMBL" id="KB707196">
    <property type="protein sequence ID" value="EMR63616.1"/>
    <property type="molecule type" value="Genomic_DNA"/>
</dbReference>
<keyword evidence="3" id="KW-1185">Reference proteome</keyword>
<feature type="compositionally biased region" description="Acidic residues" evidence="1">
    <location>
        <begin position="73"/>
        <end position="97"/>
    </location>
</feature>
<feature type="compositionally biased region" description="Acidic residues" evidence="1">
    <location>
        <begin position="463"/>
        <end position="485"/>
    </location>
</feature>
<evidence type="ECO:0000256" key="1">
    <source>
        <dbReference type="SAM" id="MobiDB-lite"/>
    </source>
</evidence>
<evidence type="ECO:0000313" key="3">
    <source>
        <dbReference type="Proteomes" id="UP000012174"/>
    </source>
</evidence>
<accession>M7T1F2</accession>
<evidence type="ECO:0000313" key="2">
    <source>
        <dbReference type="EMBL" id="EMR63616.1"/>
    </source>
</evidence>
<dbReference type="KEGG" id="ela:UCREL1_9430"/>
<feature type="compositionally biased region" description="Basic and acidic residues" evidence="1">
    <location>
        <begin position="501"/>
        <end position="512"/>
    </location>
</feature>
<gene>
    <name evidence="2" type="ORF">UCREL1_9430</name>
</gene>
<feature type="region of interest" description="Disordered" evidence="1">
    <location>
        <begin position="386"/>
        <end position="531"/>
    </location>
</feature>
<protein>
    <submittedName>
        <fullName evidence="2">Uncharacterized protein</fullName>
    </submittedName>
</protein>